<proteinExistence type="predicted"/>
<keyword evidence="4" id="KW-0472">Membrane</keyword>
<evidence type="ECO:0000256" key="2">
    <source>
        <dbReference type="ARBA" id="ARBA00022692"/>
    </source>
</evidence>
<dbReference type="AlphaFoldDB" id="A0A2D0N4M2"/>
<feature type="domain" description="DUF1232" evidence="5">
    <location>
        <begin position="52"/>
        <end position="86"/>
    </location>
</feature>
<dbReference type="InterPro" id="IPR016983">
    <property type="entry name" value="UCP031804"/>
</dbReference>
<evidence type="ECO:0000256" key="4">
    <source>
        <dbReference type="ARBA" id="ARBA00023136"/>
    </source>
</evidence>
<name>A0A2D0N4M2_FLAN2</name>
<dbReference type="Pfam" id="PF06803">
    <property type="entry name" value="DUF1232"/>
    <property type="match status" value="1"/>
</dbReference>
<organism evidence="6 7">
    <name type="scientific">Flavilitoribacter nigricans (strain ATCC 23147 / DSM 23189 / NBRC 102662 / NCIMB 1420 / SS-2)</name>
    <name type="common">Lewinella nigricans</name>
    <dbReference type="NCBI Taxonomy" id="1122177"/>
    <lineage>
        <taxon>Bacteria</taxon>
        <taxon>Pseudomonadati</taxon>
        <taxon>Bacteroidota</taxon>
        <taxon>Saprospiria</taxon>
        <taxon>Saprospirales</taxon>
        <taxon>Lewinellaceae</taxon>
        <taxon>Flavilitoribacter</taxon>
    </lineage>
</organism>
<protein>
    <recommendedName>
        <fullName evidence="5">DUF1232 domain-containing protein</fullName>
    </recommendedName>
</protein>
<dbReference type="InterPro" id="IPR010652">
    <property type="entry name" value="DUF1232"/>
</dbReference>
<dbReference type="GO" id="GO:0012505">
    <property type="term" value="C:endomembrane system"/>
    <property type="evidence" value="ECO:0007669"/>
    <property type="project" value="UniProtKB-SubCell"/>
</dbReference>
<evidence type="ECO:0000256" key="1">
    <source>
        <dbReference type="ARBA" id="ARBA00004127"/>
    </source>
</evidence>
<evidence type="ECO:0000256" key="3">
    <source>
        <dbReference type="ARBA" id="ARBA00022989"/>
    </source>
</evidence>
<dbReference type="Proteomes" id="UP000223913">
    <property type="component" value="Unassembled WGS sequence"/>
</dbReference>
<comment type="caution">
    <text evidence="6">The sequence shown here is derived from an EMBL/GenBank/DDBJ whole genome shotgun (WGS) entry which is preliminary data.</text>
</comment>
<evidence type="ECO:0000259" key="5">
    <source>
        <dbReference type="Pfam" id="PF06803"/>
    </source>
</evidence>
<accession>A0A2D0N4M2</accession>
<evidence type="ECO:0000313" key="7">
    <source>
        <dbReference type="Proteomes" id="UP000223913"/>
    </source>
</evidence>
<gene>
    <name evidence="6" type="ORF">CRP01_28895</name>
</gene>
<keyword evidence="3" id="KW-1133">Transmembrane helix</keyword>
<keyword evidence="7" id="KW-1185">Reference proteome</keyword>
<dbReference type="EMBL" id="PDUD01000034">
    <property type="protein sequence ID" value="PHN03099.1"/>
    <property type="molecule type" value="Genomic_DNA"/>
</dbReference>
<comment type="subcellular location">
    <subcellularLocation>
        <location evidence="1">Endomembrane system</location>
        <topology evidence="1">Multi-pass membrane protein</topology>
    </subcellularLocation>
</comment>
<dbReference type="RefSeq" id="WP_099153539.1">
    <property type="nucleotide sequence ID" value="NZ_PDUD01000034.1"/>
</dbReference>
<reference evidence="6 7" key="1">
    <citation type="submission" date="2017-10" db="EMBL/GenBank/DDBJ databases">
        <title>The draft genome sequence of Lewinella nigricans NBRC 102662.</title>
        <authorList>
            <person name="Wang K."/>
        </authorList>
    </citation>
    <scope>NUCLEOTIDE SEQUENCE [LARGE SCALE GENOMIC DNA]</scope>
    <source>
        <strain evidence="6 7">NBRC 102662</strain>
    </source>
</reference>
<sequence>MKNKLKPYVDRFSESGFWQKIQHFAKQAGIKTVYSALLLFYAYRRKDTPAWAKTTVLGVLGYFLAPIDAIPDLTPIIGLTDDIGWLSFGLVTIASYINGDVREQARGHLQKWFGEYDPKDLEAVDKKL</sequence>
<dbReference type="PIRSF" id="PIRSF031804">
    <property type="entry name" value="UCP031804"/>
    <property type="match status" value="1"/>
</dbReference>
<dbReference type="OrthoDB" id="9800034at2"/>
<keyword evidence="2" id="KW-0812">Transmembrane</keyword>
<evidence type="ECO:0000313" key="6">
    <source>
        <dbReference type="EMBL" id="PHN03099.1"/>
    </source>
</evidence>